<keyword evidence="2" id="KW-1185">Reference proteome</keyword>
<dbReference type="EMBL" id="JAPDGR010001765">
    <property type="protein sequence ID" value="KAJ2979792.1"/>
    <property type="molecule type" value="Genomic_DNA"/>
</dbReference>
<organism evidence="1 2">
    <name type="scientific">Xylaria curta</name>
    <dbReference type="NCBI Taxonomy" id="42375"/>
    <lineage>
        <taxon>Eukaryota</taxon>
        <taxon>Fungi</taxon>
        <taxon>Dikarya</taxon>
        <taxon>Ascomycota</taxon>
        <taxon>Pezizomycotina</taxon>
        <taxon>Sordariomycetes</taxon>
        <taxon>Xylariomycetidae</taxon>
        <taxon>Xylariales</taxon>
        <taxon>Xylariaceae</taxon>
        <taxon>Xylaria</taxon>
    </lineage>
</organism>
<comment type="caution">
    <text evidence="1">The sequence shown here is derived from an EMBL/GenBank/DDBJ whole genome shotgun (WGS) entry which is preliminary data.</text>
</comment>
<name>A0ACC1NKF1_9PEZI</name>
<proteinExistence type="predicted"/>
<sequence length="192" mass="20840">MQLVPRLACLSTISTSLAVWVAFAGVHYLLQAASPRAMVQPPRTENEKGFQLRDAKIRDLCVNRAGRYGVAASGMTTRRNGIAWTINFKVSVEIVESLLVRAGSVSWERKGRVIPPPLLGVVHLPVGSLDYCSAADSNLMSWEAGYPLPPVQNPWRLAMSPKTSKPSTAATMQFESVHVFGSGTLGLLHLLT</sequence>
<dbReference type="Proteomes" id="UP001143856">
    <property type="component" value="Unassembled WGS sequence"/>
</dbReference>
<accession>A0ACC1NKF1</accession>
<protein>
    <submittedName>
        <fullName evidence="1">Uncharacterized protein</fullName>
    </submittedName>
</protein>
<gene>
    <name evidence="1" type="ORF">NUW58_g7110</name>
</gene>
<evidence type="ECO:0000313" key="2">
    <source>
        <dbReference type="Proteomes" id="UP001143856"/>
    </source>
</evidence>
<evidence type="ECO:0000313" key="1">
    <source>
        <dbReference type="EMBL" id="KAJ2979792.1"/>
    </source>
</evidence>
<reference evidence="1" key="1">
    <citation type="submission" date="2022-10" db="EMBL/GenBank/DDBJ databases">
        <title>Genome Sequence of Xylaria curta.</title>
        <authorList>
            <person name="Buettner E."/>
        </authorList>
    </citation>
    <scope>NUCLEOTIDE SEQUENCE</scope>
    <source>
        <strain evidence="1">Babe10</strain>
    </source>
</reference>